<evidence type="ECO:0000256" key="18">
    <source>
        <dbReference type="ARBA" id="ARBA00023242"/>
    </source>
</evidence>
<organism evidence="24">
    <name type="scientific">Paratrypanosoma confusum</name>
    <dbReference type="NCBI Taxonomy" id="1470209"/>
    <lineage>
        <taxon>Eukaryota</taxon>
        <taxon>Discoba</taxon>
        <taxon>Euglenozoa</taxon>
        <taxon>Kinetoplastea</taxon>
        <taxon>Metakinetoplastina</taxon>
        <taxon>Trypanosomatida</taxon>
        <taxon>Trypanosomatidae</taxon>
        <taxon>Paratrypanosoma</taxon>
    </lineage>
</organism>
<dbReference type="FunFam" id="1.10.132.60:FF:000001">
    <property type="entry name" value="DNA polymerase"/>
    <property type="match status" value="1"/>
</dbReference>
<keyword evidence="11" id="KW-0378">Hydrolase</keyword>
<evidence type="ECO:0000256" key="13">
    <source>
        <dbReference type="ARBA" id="ARBA00022839"/>
    </source>
</evidence>
<keyword evidence="12 20" id="KW-0862">Zinc</keyword>
<dbReference type="Pfam" id="PF00136">
    <property type="entry name" value="DNA_pol_B"/>
    <property type="match status" value="1"/>
</dbReference>
<dbReference type="InterPro" id="IPR012337">
    <property type="entry name" value="RNaseH-like_sf"/>
</dbReference>
<name>U3LNS8_9TRYP</name>
<keyword evidence="13" id="KW-0269">Exonuclease</keyword>
<dbReference type="InterPro" id="IPR036397">
    <property type="entry name" value="RNaseH_sf"/>
</dbReference>
<evidence type="ECO:0000256" key="19">
    <source>
        <dbReference type="ARBA" id="ARBA00049244"/>
    </source>
</evidence>
<evidence type="ECO:0000256" key="17">
    <source>
        <dbReference type="ARBA" id="ARBA00023125"/>
    </source>
</evidence>
<dbReference type="FunFam" id="3.30.342.10:FF:000016">
    <property type="entry name" value="DNA polymerase"/>
    <property type="match status" value="1"/>
</dbReference>
<keyword evidence="6 20" id="KW-0548">Nucleotidyltransferase</keyword>
<evidence type="ECO:0000256" key="14">
    <source>
        <dbReference type="ARBA" id="ARBA00022932"/>
    </source>
</evidence>
<dbReference type="InterPro" id="IPR006133">
    <property type="entry name" value="DNA-dir_DNA_pol_B_exonuc"/>
</dbReference>
<evidence type="ECO:0000259" key="23">
    <source>
        <dbReference type="Pfam" id="PF14260"/>
    </source>
</evidence>
<dbReference type="InterPro" id="IPR017964">
    <property type="entry name" value="DNA-dir_DNA_pol_B_CS"/>
</dbReference>
<dbReference type="VEuPathDB" id="TriTrypDB:PCON_0027200"/>
<evidence type="ECO:0000313" key="24">
    <source>
        <dbReference type="EMBL" id="AGG11518.1"/>
    </source>
</evidence>
<evidence type="ECO:0000256" key="3">
    <source>
        <dbReference type="ARBA" id="ARBA00005755"/>
    </source>
</evidence>
<dbReference type="InterPro" id="IPR050240">
    <property type="entry name" value="DNA_pol_type-B"/>
</dbReference>
<keyword evidence="8" id="KW-0540">Nuclease</keyword>
<dbReference type="GO" id="GO:0043625">
    <property type="term" value="C:delta DNA polymerase complex"/>
    <property type="evidence" value="ECO:0007669"/>
    <property type="project" value="TreeGrafter"/>
</dbReference>
<dbReference type="InterPro" id="IPR042087">
    <property type="entry name" value="DNA_pol_B_thumb"/>
</dbReference>
<dbReference type="GO" id="GO:0000166">
    <property type="term" value="F:nucleotide binding"/>
    <property type="evidence" value="ECO:0007669"/>
    <property type="project" value="InterPro"/>
</dbReference>
<dbReference type="EMBL" id="KC534749">
    <property type="protein sequence ID" value="AGG11518.1"/>
    <property type="molecule type" value="Genomic_DNA"/>
</dbReference>
<dbReference type="GO" id="GO:0008270">
    <property type="term" value="F:zinc ion binding"/>
    <property type="evidence" value="ECO:0007669"/>
    <property type="project" value="UniProtKB-KW"/>
</dbReference>
<comment type="similarity">
    <text evidence="3 20">Belongs to the DNA polymerase type-B family.</text>
</comment>
<feature type="domain" description="DNA-directed DNA polymerase family B multifunctional" evidence="21">
    <location>
        <begin position="474"/>
        <end position="904"/>
    </location>
</feature>
<dbReference type="PANTHER" id="PTHR10322">
    <property type="entry name" value="DNA POLYMERASE CATALYTIC SUBUNIT"/>
    <property type="match status" value="1"/>
</dbReference>
<feature type="domain" description="DNA-directed DNA polymerase family B exonuclease" evidence="22">
    <location>
        <begin position="175"/>
        <end position="409"/>
    </location>
</feature>
<dbReference type="NCBIfam" id="TIGR00592">
    <property type="entry name" value="pol2"/>
    <property type="match status" value="1"/>
</dbReference>
<evidence type="ECO:0000256" key="6">
    <source>
        <dbReference type="ARBA" id="ARBA00022695"/>
    </source>
</evidence>
<keyword evidence="16 20" id="KW-0411">Iron-sulfur</keyword>
<evidence type="ECO:0000256" key="11">
    <source>
        <dbReference type="ARBA" id="ARBA00022801"/>
    </source>
</evidence>
<dbReference type="CDD" id="cd05777">
    <property type="entry name" value="DNA_polB_delta_exo"/>
    <property type="match status" value="1"/>
</dbReference>
<evidence type="ECO:0000259" key="21">
    <source>
        <dbReference type="Pfam" id="PF00136"/>
    </source>
</evidence>
<keyword evidence="14 20" id="KW-0239">DNA-directed DNA polymerase</keyword>
<dbReference type="InterPro" id="IPR006134">
    <property type="entry name" value="DNA-dir_DNA_pol_B_multi_dom"/>
</dbReference>
<evidence type="ECO:0000256" key="1">
    <source>
        <dbReference type="ARBA" id="ARBA00001966"/>
    </source>
</evidence>
<keyword evidence="5 20" id="KW-0808">Transferase</keyword>
<dbReference type="SMART" id="SM00486">
    <property type="entry name" value="POLBc"/>
    <property type="match status" value="1"/>
</dbReference>
<evidence type="ECO:0000256" key="12">
    <source>
        <dbReference type="ARBA" id="ARBA00022833"/>
    </source>
</evidence>
<accession>U3LNS8</accession>
<feature type="non-terminal residue" evidence="24">
    <location>
        <position position="1038"/>
    </location>
</feature>
<evidence type="ECO:0000256" key="10">
    <source>
        <dbReference type="ARBA" id="ARBA00022771"/>
    </source>
</evidence>
<reference evidence="24" key="1">
    <citation type="journal article" date="2013" name="Curr. Biol.">
        <title>Paratrypanosoma is a novel early-branching trypanosomatid.</title>
        <authorList>
            <person name="Flegontov P."/>
            <person name="Votypka J."/>
            <person name="Skalicky T."/>
            <person name="Logacheva M.D."/>
            <person name="Penin A.A."/>
            <person name="Tanifuji G."/>
            <person name="Onodera N.T."/>
            <person name="Kondrashov A.S."/>
            <person name="Volf P."/>
            <person name="Archibald J.M."/>
            <person name="Lukes J."/>
        </authorList>
    </citation>
    <scope>NUCLEOTIDE SEQUENCE</scope>
    <source>
        <strain evidence="24">CUL13</strain>
    </source>
</reference>
<evidence type="ECO:0000256" key="15">
    <source>
        <dbReference type="ARBA" id="ARBA00023004"/>
    </source>
</evidence>
<dbReference type="PROSITE" id="PS00116">
    <property type="entry name" value="DNA_POLYMERASE_B"/>
    <property type="match status" value="1"/>
</dbReference>
<comment type="subcellular location">
    <subcellularLocation>
        <location evidence="2 20">Nucleus</location>
    </subcellularLocation>
</comment>
<comment type="catalytic activity">
    <reaction evidence="19 20">
        <text>DNA(n) + a 2'-deoxyribonucleoside 5'-triphosphate = DNA(n+1) + diphosphate</text>
        <dbReference type="Rhea" id="RHEA:22508"/>
        <dbReference type="Rhea" id="RHEA-COMP:17339"/>
        <dbReference type="Rhea" id="RHEA-COMP:17340"/>
        <dbReference type="ChEBI" id="CHEBI:33019"/>
        <dbReference type="ChEBI" id="CHEBI:61560"/>
        <dbReference type="ChEBI" id="CHEBI:173112"/>
        <dbReference type="EC" id="2.7.7.7"/>
    </reaction>
</comment>
<dbReference type="Gene3D" id="3.30.342.10">
    <property type="entry name" value="DNA Polymerase, chain B, domain 1"/>
    <property type="match status" value="1"/>
</dbReference>
<dbReference type="GO" id="GO:0006297">
    <property type="term" value="P:nucleotide-excision repair, DNA gap filling"/>
    <property type="evidence" value="ECO:0007669"/>
    <property type="project" value="TreeGrafter"/>
</dbReference>
<dbReference type="GO" id="GO:0008296">
    <property type="term" value="F:3'-5'-DNA exonuclease activity"/>
    <property type="evidence" value="ECO:0007669"/>
    <property type="project" value="TreeGrafter"/>
</dbReference>
<dbReference type="Pfam" id="PF14260">
    <property type="entry name" value="zf-C4pol"/>
    <property type="match status" value="1"/>
</dbReference>
<keyword evidence="17 20" id="KW-0238">DNA-binding</keyword>
<dbReference type="FunFam" id="3.30.420.10:FF:000004">
    <property type="entry name" value="DNA polymerase"/>
    <property type="match status" value="1"/>
</dbReference>
<sequence>MSFTSTPLSAVVRSVPRRDPLPVGFERQDIDFQVLDCCQTKGGRLDGVSRVHHNEVPVVRLYGVTKAGHSVLVHCYNFEPYLWVRAPQNWLPVYTQALVHELNQQLGMQTRTSSTVVRIESHKRQSVMYYCGGTLTEYLKIVVQLPQHIPSLRGLLSERGVSCPGAWNGVRVFPTFESNVIFPLRFLVDNNIGGCNWATVPAGTYRLVQTRTSTCQIEIACSCEVVKNHEPVGEYMNIAPFRILSLDIECKGRKGRFPEPEEDPVIQISCHCVTYGSKEALSKSVFTLQSCAPIAGADVFSFATEGEMLHAWVAYVKEIDPDILTGYNISNFDFPYLLNRASALRLSDAFYFWSRQIHERTVPREKKFQSKQMGNREYVEVNIEGRVVMDMLVVIQRDYKLRSYTLNSVSLHFLGEQKEDVHHSIIAELQDGTDETRRRLAVYCLKDAYLPVKLLDRLMVMVNSIEMARVTGVPIGWLLERGQQIKVFSQLLRKGQAKQLLVPTIEYNGGQDSRGYEGATVIDPTKGFYNCPIATLDFASLYPSIIMAHNLCYSTLLRAQDVHMLPADKVLRTPTGDVFVRKDVFPGVLPEILADLLVARKQAKEMMSKAAIDSLEYRVLNGRQLALKVSANSVYGFTGAQVGKLPCLEISASVTAYGREMIEQTKSLIESKYPDAKVVYGDTDSVMVKCATDEAAPDTDRLQAAMDFGREAAAVVSSEFTKPIKLEFEKVYFPFLLMNKKRYAGLLWTNTVKYDKLDAKGIETVRRDNCPLVSNVVSGVLNRILVHRSVESAVEFVKGTISDLMLNRLDISQLVITKAFTKSEEEYAATQAHVALVERMRQRDPASAPTIGDRVAYVIIRAAKGAKAYERSEDPIFVLENNIPIDTKYYLEHHLGPPILRVFDGVLADPTVLLKGDHTRHIAISAPSKSSGGLMGIVKIHLQCISCRAVIPKGALCTNESCMRAAPDVYGRIVAKRNHYEAIFSRVWTQCQQCQGSLNQEVICTSKDCPVFYMRKKVQQDLKEQQALIDRFGVVDDW</sequence>
<dbReference type="PANTHER" id="PTHR10322:SF23">
    <property type="entry name" value="DNA POLYMERASE DELTA CATALYTIC SUBUNIT"/>
    <property type="match status" value="1"/>
</dbReference>
<evidence type="ECO:0000256" key="5">
    <source>
        <dbReference type="ARBA" id="ARBA00022679"/>
    </source>
</evidence>
<evidence type="ECO:0000256" key="20">
    <source>
        <dbReference type="RuleBase" id="RU000442"/>
    </source>
</evidence>
<dbReference type="Gene3D" id="1.10.287.690">
    <property type="entry name" value="Helix hairpin bin"/>
    <property type="match status" value="1"/>
</dbReference>
<dbReference type="GO" id="GO:0051539">
    <property type="term" value="F:4 iron, 4 sulfur cluster binding"/>
    <property type="evidence" value="ECO:0007669"/>
    <property type="project" value="UniProtKB-KW"/>
</dbReference>
<keyword evidence="15 20" id="KW-0408">Iron</keyword>
<dbReference type="EC" id="2.7.7.7" evidence="20"/>
<dbReference type="CDD" id="cd05533">
    <property type="entry name" value="POLBc_delta"/>
    <property type="match status" value="1"/>
</dbReference>
<evidence type="ECO:0000256" key="9">
    <source>
        <dbReference type="ARBA" id="ARBA00022723"/>
    </source>
</evidence>
<dbReference type="InterPro" id="IPR025687">
    <property type="entry name" value="Znf-C4pol"/>
</dbReference>
<dbReference type="GO" id="GO:0006287">
    <property type="term" value="P:base-excision repair, gap-filling"/>
    <property type="evidence" value="ECO:0007669"/>
    <property type="project" value="TreeGrafter"/>
</dbReference>
<keyword evidence="10 20" id="KW-0863">Zinc-finger</keyword>
<dbReference type="Gene3D" id="3.30.420.10">
    <property type="entry name" value="Ribonuclease H-like superfamily/Ribonuclease H"/>
    <property type="match status" value="1"/>
</dbReference>
<evidence type="ECO:0000256" key="7">
    <source>
        <dbReference type="ARBA" id="ARBA00022705"/>
    </source>
</evidence>
<dbReference type="AlphaFoldDB" id="U3LNS8"/>
<dbReference type="SUPFAM" id="SSF56672">
    <property type="entry name" value="DNA/RNA polymerases"/>
    <property type="match status" value="1"/>
</dbReference>
<dbReference type="InterPro" id="IPR006172">
    <property type="entry name" value="DNA-dir_DNA_pol_B"/>
</dbReference>
<dbReference type="InterPro" id="IPR023211">
    <property type="entry name" value="DNA_pol_palm_dom_sf"/>
</dbReference>
<keyword evidence="4 20" id="KW-0004">4Fe-4S</keyword>
<dbReference type="Gene3D" id="1.10.132.60">
    <property type="entry name" value="DNA polymerase family B, C-terminal domain"/>
    <property type="match status" value="1"/>
</dbReference>
<proteinExistence type="inferred from homology"/>
<dbReference type="InterPro" id="IPR043502">
    <property type="entry name" value="DNA/RNA_pol_sf"/>
</dbReference>
<protein>
    <recommendedName>
        <fullName evidence="20">DNA polymerase</fullName>
        <ecNumber evidence="20">2.7.7.7</ecNumber>
    </recommendedName>
</protein>
<dbReference type="PRINTS" id="PR00106">
    <property type="entry name" value="DNAPOLB"/>
</dbReference>
<dbReference type="GO" id="GO:0045004">
    <property type="term" value="P:DNA replication proofreading"/>
    <property type="evidence" value="ECO:0007669"/>
    <property type="project" value="TreeGrafter"/>
</dbReference>
<feature type="domain" description="C4-type zinc-finger of DNA polymerase delta" evidence="23">
    <location>
        <begin position="944"/>
        <end position="1015"/>
    </location>
</feature>
<evidence type="ECO:0000256" key="16">
    <source>
        <dbReference type="ARBA" id="ARBA00023014"/>
    </source>
</evidence>
<dbReference type="GO" id="GO:0003677">
    <property type="term" value="F:DNA binding"/>
    <property type="evidence" value="ECO:0007669"/>
    <property type="project" value="UniProtKB-KW"/>
</dbReference>
<dbReference type="Pfam" id="PF03104">
    <property type="entry name" value="DNA_pol_B_exo1"/>
    <property type="match status" value="1"/>
</dbReference>
<dbReference type="Gene3D" id="3.90.1600.10">
    <property type="entry name" value="Palm domain of DNA polymerase"/>
    <property type="match status" value="1"/>
</dbReference>
<dbReference type="GO" id="GO:0003887">
    <property type="term" value="F:DNA-directed DNA polymerase activity"/>
    <property type="evidence" value="ECO:0007669"/>
    <property type="project" value="UniProtKB-KW"/>
</dbReference>
<keyword evidence="18 20" id="KW-0539">Nucleus</keyword>
<evidence type="ECO:0000259" key="22">
    <source>
        <dbReference type="Pfam" id="PF03104"/>
    </source>
</evidence>
<evidence type="ECO:0000256" key="4">
    <source>
        <dbReference type="ARBA" id="ARBA00022485"/>
    </source>
</evidence>
<comment type="cofactor">
    <cofactor evidence="1 20">
        <name>[4Fe-4S] cluster</name>
        <dbReference type="ChEBI" id="CHEBI:49883"/>
    </cofactor>
</comment>
<keyword evidence="7 20" id="KW-0235">DNA replication</keyword>
<evidence type="ECO:0000256" key="8">
    <source>
        <dbReference type="ARBA" id="ARBA00022722"/>
    </source>
</evidence>
<dbReference type="SUPFAM" id="SSF53098">
    <property type="entry name" value="Ribonuclease H-like"/>
    <property type="match status" value="1"/>
</dbReference>
<evidence type="ECO:0000256" key="2">
    <source>
        <dbReference type="ARBA" id="ARBA00004123"/>
    </source>
</evidence>
<keyword evidence="9 20" id="KW-0479">Metal-binding</keyword>